<dbReference type="Proteomes" id="UP000064967">
    <property type="component" value="Chromosome"/>
</dbReference>
<proteinExistence type="predicted"/>
<evidence type="ECO:0000313" key="2">
    <source>
        <dbReference type="EMBL" id="AKU96299.1"/>
    </source>
</evidence>
<gene>
    <name evidence="2" type="ORF">AKJ09_02963</name>
</gene>
<keyword evidence="1" id="KW-0732">Signal</keyword>
<keyword evidence="3" id="KW-1185">Reference proteome</keyword>
<accession>A0A0K1PT48</accession>
<evidence type="ECO:0008006" key="4">
    <source>
        <dbReference type="Google" id="ProtNLM"/>
    </source>
</evidence>
<evidence type="ECO:0000256" key="1">
    <source>
        <dbReference type="SAM" id="SignalP"/>
    </source>
</evidence>
<evidence type="ECO:0000313" key="3">
    <source>
        <dbReference type="Proteomes" id="UP000064967"/>
    </source>
</evidence>
<dbReference type="EMBL" id="CP012333">
    <property type="protein sequence ID" value="AKU96299.1"/>
    <property type="molecule type" value="Genomic_DNA"/>
</dbReference>
<organism evidence="2 3">
    <name type="scientific">Labilithrix luteola</name>
    <dbReference type="NCBI Taxonomy" id="1391654"/>
    <lineage>
        <taxon>Bacteria</taxon>
        <taxon>Pseudomonadati</taxon>
        <taxon>Myxococcota</taxon>
        <taxon>Polyangia</taxon>
        <taxon>Polyangiales</taxon>
        <taxon>Labilitrichaceae</taxon>
        <taxon>Labilithrix</taxon>
    </lineage>
</organism>
<dbReference type="AlphaFoldDB" id="A0A0K1PT48"/>
<dbReference type="PROSITE" id="PS51257">
    <property type="entry name" value="PROKAR_LIPOPROTEIN"/>
    <property type="match status" value="1"/>
</dbReference>
<protein>
    <recommendedName>
        <fullName evidence="4">Lipoprotein</fullName>
    </recommendedName>
</protein>
<sequence length="146" mass="16145">MKRLALAILLATAAPAMTGCLGSKHSWAAQPVATEETRIVPQEIYRRKNRLFVRVTFTNLSPSYLTVDRDAVTLQLDTGRILGRSSGTTSLHKPYELPPNASHSIYVDFKDEDIDEDRAAANVIWTGAVFDGARQVQVPSTQVYAR</sequence>
<feature type="signal peptide" evidence="1">
    <location>
        <begin position="1"/>
        <end position="18"/>
    </location>
</feature>
<dbReference type="KEGG" id="llu:AKJ09_02963"/>
<feature type="chain" id="PRO_5005466225" description="Lipoprotein" evidence="1">
    <location>
        <begin position="19"/>
        <end position="146"/>
    </location>
</feature>
<reference evidence="2 3" key="1">
    <citation type="submission" date="2015-08" db="EMBL/GenBank/DDBJ databases">
        <authorList>
            <person name="Babu N.S."/>
            <person name="Beckwith C.J."/>
            <person name="Beseler K.G."/>
            <person name="Brison A."/>
            <person name="Carone J.V."/>
            <person name="Caskin T.P."/>
            <person name="Diamond M."/>
            <person name="Durham M.E."/>
            <person name="Foxe J.M."/>
            <person name="Go M."/>
            <person name="Henderson B.A."/>
            <person name="Jones I.B."/>
            <person name="McGettigan J.A."/>
            <person name="Micheletti S.J."/>
            <person name="Nasrallah M.E."/>
            <person name="Ortiz D."/>
            <person name="Piller C.R."/>
            <person name="Privatt S.R."/>
            <person name="Schneider S.L."/>
            <person name="Sharp S."/>
            <person name="Smith T.C."/>
            <person name="Stanton J.D."/>
            <person name="Ullery H.E."/>
            <person name="Wilson R.J."/>
            <person name="Serrano M.G."/>
            <person name="Buck G."/>
            <person name="Lee V."/>
            <person name="Wang Y."/>
            <person name="Carvalho R."/>
            <person name="Voegtly L."/>
            <person name="Shi R."/>
            <person name="Duckworth R."/>
            <person name="Johnson A."/>
            <person name="Loviza R."/>
            <person name="Walstead R."/>
            <person name="Shah Z."/>
            <person name="Kiflezghi M."/>
            <person name="Wade K."/>
            <person name="Ball S.L."/>
            <person name="Bradley K.W."/>
            <person name="Asai D.J."/>
            <person name="Bowman C.A."/>
            <person name="Russell D.A."/>
            <person name="Pope W.H."/>
            <person name="Jacobs-Sera D."/>
            <person name="Hendrix R.W."/>
            <person name="Hatfull G.F."/>
        </authorList>
    </citation>
    <scope>NUCLEOTIDE SEQUENCE [LARGE SCALE GENOMIC DNA]</scope>
    <source>
        <strain evidence="2 3">DSM 27648</strain>
    </source>
</reference>
<name>A0A0K1PT48_9BACT</name>
<dbReference type="RefSeq" id="WP_146647608.1">
    <property type="nucleotide sequence ID" value="NZ_CP012333.1"/>
</dbReference>